<dbReference type="RefSeq" id="WP_107325848.1">
    <property type="nucleotide sequence ID" value="NZ_PZKF01000039.1"/>
</dbReference>
<organism evidence="1 2">
    <name type="scientific">Phaeovulum veldkampii DSM 11550</name>
    <dbReference type="NCBI Taxonomy" id="1185920"/>
    <lineage>
        <taxon>Bacteria</taxon>
        <taxon>Pseudomonadati</taxon>
        <taxon>Pseudomonadota</taxon>
        <taxon>Alphaproteobacteria</taxon>
        <taxon>Rhodobacterales</taxon>
        <taxon>Paracoccaceae</taxon>
        <taxon>Phaeovulum</taxon>
    </lineage>
</organism>
<evidence type="ECO:0000313" key="1">
    <source>
        <dbReference type="EMBL" id="PTE16195.1"/>
    </source>
</evidence>
<dbReference type="AlphaFoldDB" id="A0A2T4JE53"/>
<accession>A0A2T4JE53</accession>
<proteinExistence type="predicted"/>
<protein>
    <submittedName>
        <fullName evidence="1">Uncharacterized protein</fullName>
    </submittedName>
</protein>
<keyword evidence="2" id="KW-1185">Reference proteome</keyword>
<name>A0A2T4JE53_9RHOB</name>
<dbReference type="OrthoDB" id="7665018at2"/>
<comment type="caution">
    <text evidence="1">The sequence shown here is derived from an EMBL/GenBank/DDBJ whole genome shotgun (WGS) entry which is preliminary data.</text>
</comment>
<dbReference type="Proteomes" id="UP000241899">
    <property type="component" value="Unassembled WGS sequence"/>
</dbReference>
<evidence type="ECO:0000313" key="2">
    <source>
        <dbReference type="Proteomes" id="UP000241899"/>
    </source>
</evidence>
<gene>
    <name evidence="1" type="ORF">C5F46_13385</name>
</gene>
<sequence length="229" mass="25198">MLTPAQASAVAIYLVTNGPVSSSGYLDHGCETAWEMACDVLIALGYATEAPRGARLLPSPVPPNVLPRRDDACCVILSVAEQLCRIQLRHRRSGPDEKTGPGSADPETSVLLNLLGLTSRGVWTDAATRVLWRTAPDEVPPPGEEEFAAQVDRAITEMPDDIRDRIQSIYAEHQEPMVRNQLLDWIFYGGWRWGDGWVTDEAGGRPLEVFHDPLAQRVRAALMARVMEA</sequence>
<reference evidence="1 2" key="1">
    <citation type="submission" date="2018-03" db="EMBL/GenBank/DDBJ databases">
        <title>Rhodobacter veldkampii.</title>
        <authorList>
            <person name="Meyer T.E."/>
            <person name="Miller S."/>
            <person name="Lodha T."/>
            <person name="Gandham S."/>
            <person name="Chintalapati S."/>
            <person name="Chintalapati V.R."/>
        </authorList>
    </citation>
    <scope>NUCLEOTIDE SEQUENCE [LARGE SCALE GENOMIC DNA]</scope>
    <source>
        <strain evidence="1 2">DSM 11550</strain>
    </source>
</reference>
<dbReference type="EMBL" id="PZKF01000039">
    <property type="protein sequence ID" value="PTE16195.1"/>
    <property type="molecule type" value="Genomic_DNA"/>
</dbReference>